<dbReference type="Pfam" id="PF02300">
    <property type="entry name" value="Fumarate_red_C"/>
    <property type="match status" value="1"/>
</dbReference>
<dbReference type="InterPro" id="IPR003510">
    <property type="entry name" value="Fumarate_red_C"/>
</dbReference>
<evidence type="ECO:0000256" key="3">
    <source>
        <dbReference type="ARBA" id="ARBA00022989"/>
    </source>
</evidence>
<evidence type="ECO:0000256" key="4">
    <source>
        <dbReference type="ARBA" id="ARBA00023136"/>
    </source>
</evidence>
<dbReference type="InterPro" id="IPR034804">
    <property type="entry name" value="SQR/QFR_C/D"/>
</dbReference>
<reference evidence="6" key="1">
    <citation type="submission" date="2018-10" db="EMBL/GenBank/DDBJ databases">
        <authorList>
            <person name="Gruber-Vodicka H."/>
            <person name="Jaeckle O."/>
        </authorList>
    </citation>
    <scope>NUCLEOTIDE SEQUENCE</scope>
</reference>
<dbReference type="GO" id="GO:0016020">
    <property type="term" value="C:membrane"/>
    <property type="evidence" value="ECO:0007669"/>
    <property type="project" value="InterPro"/>
</dbReference>
<sequence>MRHGRYKRYMMREVTSIFIGAYTIIFTLGLYRLAEGQDAFDSFMSTLRAPGAIVFHLVAMVFAIYHSTTWFNVTPQAMPLMKGEDFISSSLIISAHYAAWAAVSLVVLLTVTVGV</sequence>
<evidence type="ECO:0000256" key="5">
    <source>
        <dbReference type="SAM" id="Phobius"/>
    </source>
</evidence>
<dbReference type="Gene3D" id="1.20.1300.10">
    <property type="entry name" value="Fumarate reductase/succinate dehydrogenase, transmembrane subunit"/>
    <property type="match status" value="1"/>
</dbReference>
<organism evidence="6">
    <name type="scientific">invertebrate metagenome</name>
    <dbReference type="NCBI Taxonomy" id="1711999"/>
    <lineage>
        <taxon>unclassified sequences</taxon>
        <taxon>metagenomes</taxon>
        <taxon>organismal metagenomes</taxon>
    </lineage>
</organism>
<keyword evidence="2 5" id="KW-0812">Transmembrane</keyword>
<evidence type="ECO:0000313" key="6">
    <source>
        <dbReference type="EMBL" id="VBB68769.1"/>
    </source>
</evidence>
<name>A0A484H4R8_9ZZZZ</name>
<accession>A0A484H4R8</accession>
<dbReference type="EMBL" id="LR026963">
    <property type="protein sequence ID" value="VBB68769.1"/>
    <property type="molecule type" value="Genomic_DNA"/>
</dbReference>
<feature type="transmembrane region" description="Helical" evidence="5">
    <location>
        <begin position="53"/>
        <end position="74"/>
    </location>
</feature>
<feature type="transmembrane region" description="Helical" evidence="5">
    <location>
        <begin position="12"/>
        <end position="33"/>
    </location>
</feature>
<keyword evidence="3 5" id="KW-1133">Transmembrane helix</keyword>
<keyword evidence="1" id="KW-1003">Cell membrane</keyword>
<feature type="transmembrane region" description="Helical" evidence="5">
    <location>
        <begin position="86"/>
        <end position="111"/>
    </location>
</feature>
<keyword evidence="4 5" id="KW-0472">Membrane</keyword>
<dbReference type="AlphaFoldDB" id="A0A484H4R8"/>
<gene>
    <name evidence="6" type="ORF">RIEGSTA812A_PEG_242</name>
</gene>
<proteinExistence type="predicted"/>
<evidence type="ECO:0000256" key="2">
    <source>
        <dbReference type="ARBA" id="ARBA00022692"/>
    </source>
</evidence>
<protein>
    <submittedName>
        <fullName evidence="6">Fumarate reductase subunit C</fullName>
    </submittedName>
</protein>
<evidence type="ECO:0000256" key="1">
    <source>
        <dbReference type="ARBA" id="ARBA00022475"/>
    </source>
</evidence>
<dbReference type="SUPFAM" id="SSF81343">
    <property type="entry name" value="Fumarate reductase respiratory complex transmembrane subunits"/>
    <property type="match status" value="1"/>
</dbReference>